<evidence type="ECO:0000313" key="1">
    <source>
        <dbReference type="EMBL" id="KAJ3555579.1"/>
    </source>
</evidence>
<dbReference type="EMBL" id="JANHOG010000318">
    <property type="protein sequence ID" value="KAJ3555579.1"/>
    <property type="molecule type" value="Genomic_DNA"/>
</dbReference>
<sequence>MVILSKLLSHIFDNWVSTGINEIEVEFVNDERRDKLSRTLGRQMTWSFWLYSQCRIYGDVMGFKRLAVYLGSLPQAWVHRLKGPTKTALDPEFRSRIVAMACLPAILVSTEMHRLVRSQRQPTASDLKTRSRAGTVRRRRFEEVRGALSRMIGARASEAYYAAVAELAYYSLISHSHTPVLVQYTPMSSSSSSIDFTITHRGQAHALSLAPDTTFADLQERIQELTNVLPTNQKILYKGKKQTRSGDEGTVAVVDAGLRSGMKVQVLGPTAEEIGELRHVEEEKKRKDQILRDRALKPQVKVRSTASPSKASDLRYRFHRIEPLQHLPSPASALSVLNKLAQDPAILHVMQKHQFAVGLLTELAPHEHPELLGLNENAGQAIKLRLRTNDYEGFRPYLDVRRVLCHELTHNKWGDHDNNFKELNSRLNREVVEFERAAKEGAHRLSSYDDVYQPASNELEAEAQAYVLGGGALGSTLQDRNESIEERRKRLLEATMNRLRKEEEELEQSCGTAGHSSDANNS</sequence>
<accession>A0ACC1T8T4</accession>
<dbReference type="Proteomes" id="UP001148662">
    <property type="component" value="Unassembled WGS sequence"/>
</dbReference>
<evidence type="ECO:0000313" key="2">
    <source>
        <dbReference type="Proteomes" id="UP001148662"/>
    </source>
</evidence>
<protein>
    <submittedName>
        <fullName evidence="1">Uncharacterized protein</fullName>
    </submittedName>
</protein>
<comment type="caution">
    <text evidence="1">The sequence shown here is derived from an EMBL/GenBank/DDBJ whole genome shotgun (WGS) entry which is preliminary data.</text>
</comment>
<reference evidence="1" key="1">
    <citation type="submission" date="2022-07" db="EMBL/GenBank/DDBJ databases">
        <title>Genome Sequence of Phlebia brevispora.</title>
        <authorList>
            <person name="Buettner E."/>
        </authorList>
    </citation>
    <scope>NUCLEOTIDE SEQUENCE</scope>
    <source>
        <strain evidence="1">MPL23</strain>
    </source>
</reference>
<proteinExistence type="predicted"/>
<name>A0ACC1T8T4_9APHY</name>
<keyword evidence="2" id="KW-1185">Reference proteome</keyword>
<gene>
    <name evidence="1" type="ORF">NM688_g2499</name>
</gene>
<organism evidence="1 2">
    <name type="scientific">Phlebia brevispora</name>
    <dbReference type="NCBI Taxonomy" id="194682"/>
    <lineage>
        <taxon>Eukaryota</taxon>
        <taxon>Fungi</taxon>
        <taxon>Dikarya</taxon>
        <taxon>Basidiomycota</taxon>
        <taxon>Agaricomycotina</taxon>
        <taxon>Agaricomycetes</taxon>
        <taxon>Polyporales</taxon>
        <taxon>Meruliaceae</taxon>
        <taxon>Phlebia</taxon>
    </lineage>
</organism>